<organism evidence="1 2">
    <name type="scientific">Kipferlia bialata</name>
    <dbReference type="NCBI Taxonomy" id="797122"/>
    <lineage>
        <taxon>Eukaryota</taxon>
        <taxon>Metamonada</taxon>
        <taxon>Carpediemonas-like organisms</taxon>
        <taxon>Kipferlia</taxon>
    </lineage>
</organism>
<protein>
    <submittedName>
        <fullName evidence="1">Uncharacterized protein</fullName>
    </submittedName>
</protein>
<keyword evidence="2" id="KW-1185">Reference proteome</keyword>
<dbReference type="EMBL" id="BDIP01007662">
    <property type="protein sequence ID" value="GCA64557.1"/>
    <property type="molecule type" value="Genomic_DNA"/>
</dbReference>
<reference evidence="1 2" key="1">
    <citation type="journal article" date="2018" name="PLoS ONE">
        <title>The draft genome of Kipferlia bialata reveals reductive genome evolution in fornicate parasites.</title>
        <authorList>
            <person name="Tanifuji G."/>
            <person name="Takabayashi S."/>
            <person name="Kume K."/>
            <person name="Takagi M."/>
            <person name="Nakayama T."/>
            <person name="Kamikawa R."/>
            <person name="Inagaki Y."/>
            <person name="Hashimoto T."/>
        </authorList>
    </citation>
    <scope>NUCLEOTIDE SEQUENCE [LARGE SCALE GENOMIC DNA]</scope>
    <source>
        <strain evidence="1">NY0173</strain>
    </source>
</reference>
<name>A0A391NTZ8_9EUKA</name>
<sequence>MPSSTLAPDTADTLSTYMYLGQSDLVKCLRAAGVEGTPEYE</sequence>
<gene>
    <name evidence="1" type="ORF">KIPB_014647</name>
</gene>
<evidence type="ECO:0000313" key="2">
    <source>
        <dbReference type="Proteomes" id="UP000265618"/>
    </source>
</evidence>
<accession>A0A391NTZ8</accession>
<dbReference type="Proteomes" id="UP000265618">
    <property type="component" value="Unassembled WGS sequence"/>
</dbReference>
<evidence type="ECO:0000313" key="1">
    <source>
        <dbReference type="EMBL" id="GCA64557.1"/>
    </source>
</evidence>
<dbReference type="AlphaFoldDB" id="A0A391NTZ8"/>
<feature type="non-terminal residue" evidence="1">
    <location>
        <position position="41"/>
    </location>
</feature>
<comment type="caution">
    <text evidence="1">The sequence shown here is derived from an EMBL/GenBank/DDBJ whole genome shotgun (WGS) entry which is preliminary data.</text>
</comment>
<proteinExistence type="predicted"/>